<name>A0AAN8Q918_PATCE</name>
<accession>A0AAN8Q918</accession>
<sequence length="191" mass="22394">MPRMPLCGTCLLLVRAQKNNVVDYLDDLEPEKRKKLIEFTVPLARKRRQENRKKDVQIKAEISKRLANKLQKKKTQERNKLERLLRTCDIGKVSIKEQIEFEDLDESVLQSVNDILAGKIVGHYMCHLWYDEDSLEKTVYHAKVEKLLKKNGGTYRIGYWEENETYDNAEDYDISKYALAVDLICEDLVIS</sequence>
<protein>
    <submittedName>
        <fullName evidence="2">Uncharacterized protein</fullName>
    </submittedName>
</protein>
<evidence type="ECO:0000313" key="2">
    <source>
        <dbReference type="EMBL" id="KAK6185670.1"/>
    </source>
</evidence>
<evidence type="ECO:0000256" key="1">
    <source>
        <dbReference type="SAM" id="Coils"/>
    </source>
</evidence>
<dbReference type="AlphaFoldDB" id="A0AAN8Q918"/>
<reference evidence="2 3" key="1">
    <citation type="submission" date="2024-01" db="EMBL/GenBank/DDBJ databases">
        <title>The genome of the rayed Mediterranean limpet Patella caerulea (Linnaeus, 1758).</title>
        <authorList>
            <person name="Anh-Thu Weber A."/>
            <person name="Halstead-Nussloch G."/>
        </authorList>
    </citation>
    <scope>NUCLEOTIDE SEQUENCE [LARGE SCALE GENOMIC DNA]</scope>
    <source>
        <strain evidence="2">AATW-2023a</strain>
        <tissue evidence="2">Whole specimen</tissue>
    </source>
</reference>
<organism evidence="2 3">
    <name type="scientific">Patella caerulea</name>
    <name type="common">Rayed Mediterranean limpet</name>
    <dbReference type="NCBI Taxonomy" id="87958"/>
    <lineage>
        <taxon>Eukaryota</taxon>
        <taxon>Metazoa</taxon>
        <taxon>Spiralia</taxon>
        <taxon>Lophotrochozoa</taxon>
        <taxon>Mollusca</taxon>
        <taxon>Gastropoda</taxon>
        <taxon>Patellogastropoda</taxon>
        <taxon>Patelloidea</taxon>
        <taxon>Patellidae</taxon>
        <taxon>Patella</taxon>
    </lineage>
</organism>
<gene>
    <name evidence="2" type="ORF">SNE40_007851</name>
</gene>
<evidence type="ECO:0000313" key="3">
    <source>
        <dbReference type="Proteomes" id="UP001347796"/>
    </source>
</evidence>
<dbReference type="Proteomes" id="UP001347796">
    <property type="component" value="Unassembled WGS sequence"/>
</dbReference>
<keyword evidence="3" id="KW-1185">Reference proteome</keyword>
<feature type="coiled-coil region" evidence="1">
    <location>
        <begin position="59"/>
        <end position="87"/>
    </location>
</feature>
<dbReference type="EMBL" id="JAZGQO010000006">
    <property type="protein sequence ID" value="KAK6185670.1"/>
    <property type="molecule type" value="Genomic_DNA"/>
</dbReference>
<proteinExistence type="predicted"/>
<comment type="caution">
    <text evidence="2">The sequence shown here is derived from an EMBL/GenBank/DDBJ whole genome shotgun (WGS) entry which is preliminary data.</text>
</comment>
<keyword evidence="1" id="KW-0175">Coiled coil</keyword>